<dbReference type="EMBL" id="WUBL01000003">
    <property type="protein sequence ID" value="KAF2972990.1"/>
    <property type="molecule type" value="Genomic_DNA"/>
</dbReference>
<evidence type="ECO:0000313" key="2">
    <source>
        <dbReference type="EMBL" id="KAF2972990.1"/>
    </source>
</evidence>
<evidence type="ECO:0000313" key="3">
    <source>
        <dbReference type="Proteomes" id="UP000481858"/>
    </source>
</evidence>
<dbReference type="SUPFAM" id="SSF52540">
    <property type="entry name" value="P-loop containing nucleoside triphosphate hydrolases"/>
    <property type="match status" value="1"/>
</dbReference>
<dbReference type="AlphaFoldDB" id="A0A7C8MWB1"/>
<evidence type="ECO:0000259" key="1">
    <source>
        <dbReference type="Pfam" id="PF01926"/>
    </source>
</evidence>
<dbReference type="CDD" id="cd00882">
    <property type="entry name" value="Ras_like_GTPase"/>
    <property type="match status" value="1"/>
</dbReference>
<organism evidence="2 3">
    <name type="scientific">Xylaria multiplex</name>
    <dbReference type="NCBI Taxonomy" id="323545"/>
    <lineage>
        <taxon>Eukaryota</taxon>
        <taxon>Fungi</taxon>
        <taxon>Dikarya</taxon>
        <taxon>Ascomycota</taxon>
        <taxon>Pezizomycotina</taxon>
        <taxon>Sordariomycetes</taxon>
        <taxon>Xylariomycetidae</taxon>
        <taxon>Xylariales</taxon>
        <taxon>Xylariaceae</taxon>
        <taxon>Xylaria</taxon>
    </lineage>
</organism>
<dbReference type="Pfam" id="PF01926">
    <property type="entry name" value="MMR_HSR1"/>
    <property type="match status" value="1"/>
</dbReference>
<feature type="domain" description="G" evidence="1">
    <location>
        <begin position="8"/>
        <end position="99"/>
    </location>
</feature>
<name>A0A7C8MWB1_9PEZI</name>
<comment type="caution">
    <text evidence="2">The sequence shown here is derived from an EMBL/GenBank/DDBJ whole genome shotgun (WGS) entry which is preliminary data.</text>
</comment>
<proteinExistence type="predicted"/>
<dbReference type="InParanoid" id="A0A7C8MWB1"/>
<reference evidence="2 3" key="1">
    <citation type="submission" date="2019-12" db="EMBL/GenBank/DDBJ databases">
        <title>Draft genome sequence of the ascomycete Xylaria multiplex DSM 110363.</title>
        <authorList>
            <person name="Buettner E."/>
            <person name="Kellner H."/>
        </authorList>
    </citation>
    <scope>NUCLEOTIDE SEQUENCE [LARGE SCALE GENOMIC DNA]</scope>
    <source>
        <strain evidence="2 3">DSM 110363</strain>
    </source>
</reference>
<dbReference type="Proteomes" id="UP000481858">
    <property type="component" value="Unassembled WGS sequence"/>
</dbReference>
<keyword evidence="3" id="KW-1185">Reference proteome</keyword>
<dbReference type="OrthoDB" id="8954335at2759"/>
<dbReference type="Gene3D" id="3.40.50.300">
    <property type="entry name" value="P-loop containing nucleotide triphosphate hydrolases"/>
    <property type="match status" value="1"/>
</dbReference>
<dbReference type="GO" id="GO:0005525">
    <property type="term" value="F:GTP binding"/>
    <property type="evidence" value="ECO:0007669"/>
    <property type="project" value="InterPro"/>
</dbReference>
<gene>
    <name evidence="2" type="ORF">GQX73_g668</name>
</gene>
<accession>A0A7C8MWB1</accession>
<sequence length="288" mass="32115">MSNNEIRLAVFGGTGEGKTSFVVRATGANLTIGEDADSCTQEMQAASITVGSKRVIIIDTPGFDDTEGKDMKLFERLTHWLAESRAQMKYLNGVILVQSVNHVRVPDSERKRTRLLKKIIGEAFYNRVAIVTTMWDVSRTNICERGEQNRGSPEIWGDMLAAGATRFRFLNDQQSALEVIRHYAESPSLSVPAPTLLQEELVANNGIVKNTSVAAQFQADVSGKAQELEDILGNMEKNEETEKVEEYVKTSRNWLQRLGDMVVKIVKKIVKHVVIDPVMDAIGRCEQM</sequence>
<dbReference type="InterPro" id="IPR006073">
    <property type="entry name" value="GTP-bd"/>
</dbReference>
<dbReference type="InterPro" id="IPR027417">
    <property type="entry name" value="P-loop_NTPase"/>
</dbReference>
<protein>
    <recommendedName>
        <fullName evidence="1">G domain-containing protein</fullName>
    </recommendedName>
</protein>